<dbReference type="SUPFAM" id="SSF56672">
    <property type="entry name" value="DNA/RNA polymerases"/>
    <property type="match status" value="1"/>
</dbReference>
<reference evidence="1 2" key="1">
    <citation type="journal article" date="2021" name="Elife">
        <title>Chloroplast acquisition without the gene transfer in kleptoplastic sea slugs, Plakobranchus ocellatus.</title>
        <authorList>
            <person name="Maeda T."/>
            <person name="Takahashi S."/>
            <person name="Yoshida T."/>
            <person name="Shimamura S."/>
            <person name="Takaki Y."/>
            <person name="Nagai Y."/>
            <person name="Toyoda A."/>
            <person name="Suzuki Y."/>
            <person name="Arimoto A."/>
            <person name="Ishii H."/>
            <person name="Satoh N."/>
            <person name="Nishiyama T."/>
            <person name="Hasebe M."/>
            <person name="Maruyama T."/>
            <person name="Minagawa J."/>
            <person name="Obokata J."/>
            <person name="Shigenobu S."/>
        </authorList>
    </citation>
    <scope>NUCLEOTIDE SEQUENCE [LARGE SCALE GENOMIC DNA]</scope>
</reference>
<dbReference type="PANTHER" id="PTHR33064">
    <property type="entry name" value="POL PROTEIN"/>
    <property type="match status" value="1"/>
</dbReference>
<name>A0AAV3ZY19_9GAST</name>
<evidence type="ECO:0000313" key="2">
    <source>
        <dbReference type="Proteomes" id="UP000735302"/>
    </source>
</evidence>
<sequence>MPWESYYIILKGEGISHCIYKTLQVVHPLLPKVKVELDRIVNKGVVSETSKEFCHVDDIIIDAKNENTHERVRKVKHTLQKAGLTLNEKCAFSKRFLKYLGHIIDGSGIRTDPSTVKAIIDFPQPQNVIGLQRFLGIVNQMTKFSSKLADATEPLRHLLKKDSAWP</sequence>
<dbReference type="InterPro" id="IPR043128">
    <property type="entry name" value="Rev_trsase/Diguanyl_cyclase"/>
</dbReference>
<protein>
    <submittedName>
        <fullName evidence="1">Pol polyprotein</fullName>
    </submittedName>
</protein>
<proteinExistence type="predicted"/>
<organism evidence="1 2">
    <name type="scientific">Plakobranchus ocellatus</name>
    <dbReference type="NCBI Taxonomy" id="259542"/>
    <lineage>
        <taxon>Eukaryota</taxon>
        <taxon>Metazoa</taxon>
        <taxon>Spiralia</taxon>
        <taxon>Lophotrochozoa</taxon>
        <taxon>Mollusca</taxon>
        <taxon>Gastropoda</taxon>
        <taxon>Heterobranchia</taxon>
        <taxon>Euthyneura</taxon>
        <taxon>Panpulmonata</taxon>
        <taxon>Sacoglossa</taxon>
        <taxon>Placobranchoidea</taxon>
        <taxon>Plakobranchidae</taxon>
        <taxon>Plakobranchus</taxon>
    </lineage>
</organism>
<accession>A0AAV3ZY19</accession>
<gene>
    <name evidence="1" type="ORF">PoB_003035600</name>
</gene>
<keyword evidence="2" id="KW-1185">Reference proteome</keyword>
<dbReference type="InterPro" id="IPR051320">
    <property type="entry name" value="Viral_Replic_Matur_Polypro"/>
</dbReference>
<evidence type="ECO:0000313" key="1">
    <source>
        <dbReference type="EMBL" id="GFO03851.1"/>
    </source>
</evidence>
<dbReference type="EMBL" id="BLXT01003731">
    <property type="protein sequence ID" value="GFO03851.1"/>
    <property type="molecule type" value="Genomic_DNA"/>
</dbReference>
<dbReference type="InterPro" id="IPR043502">
    <property type="entry name" value="DNA/RNA_pol_sf"/>
</dbReference>
<dbReference type="Proteomes" id="UP000735302">
    <property type="component" value="Unassembled WGS sequence"/>
</dbReference>
<comment type="caution">
    <text evidence="1">The sequence shown here is derived from an EMBL/GenBank/DDBJ whole genome shotgun (WGS) entry which is preliminary data.</text>
</comment>
<dbReference type="AlphaFoldDB" id="A0AAV3ZY19"/>
<dbReference type="Gene3D" id="3.30.70.270">
    <property type="match status" value="2"/>
</dbReference>
<dbReference type="PANTHER" id="PTHR33064:SF37">
    <property type="entry name" value="RIBONUCLEASE H"/>
    <property type="match status" value="1"/>
</dbReference>